<comment type="function">
    <text evidence="1 5">Component of the RIX1 complex required for processing of ITS2 sequences from 35S pre-rRNA.</text>
</comment>
<evidence type="ECO:0000256" key="4">
    <source>
        <dbReference type="ARBA" id="ARBA00023242"/>
    </source>
</evidence>
<dbReference type="PANTHER" id="PTHR16056:SF2">
    <property type="entry name" value="TESTIS-EXPRESSED PROTEIN 10"/>
    <property type="match status" value="1"/>
</dbReference>
<comment type="similarity">
    <text evidence="3 5">Belongs to the IPI1/TEX10 family.</text>
</comment>
<proteinExistence type="inferred from homology"/>
<evidence type="ECO:0000259" key="6">
    <source>
        <dbReference type="Pfam" id="PF12333"/>
    </source>
</evidence>
<keyword evidence="5" id="KW-0690">Ribosome biogenesis</keyword>
<dbReference type="InterPro" id="IPR024679">
    <property type="entry name" value="Ipi1_N"/>
</dbReference>
<dbReference type="GO" id="GO:0006364">
    <property type="term" value="P:rRNA processing"/>
    <property type="evidence" value="ECO:0007669"/>
    <property type="project" value="UniProtKB-UniRule"/>
</dbReference>
<accession>A0A8H5M1N4</accession>
<dbReference type="GO" id="GO:0120330">
    <property type="term" value="C:rixosome complex"/>
    <property type="evidence" value="ECO:0007669"/>
    <property type="project" value="UniProtKB-UniRule"/>
</dbReference>
<comment type="subunit">
    <text evidence="5">Component of the RIX1 complex.</text>
</comment>
<evidence type="ECO:0000256" key="5">
    <source>
        <dbReference type="RuleBase" id="RU368021"/>
    </source>
</evidence>
<dbReference type="AlphaFoldDB" id="A0A8H5M1N4"/>
<sequence>MPKSAKKRKAKAADFSKAKLKLGKGKQLGSNAIDTSFKARSIALPSQSIAQEKDHHIPTTKRRLTFDDLIIHAKHYSASTRKDAILGLRELLEANWDLMETSFTILIGACVRLIGDEDASVRKALLAFFTWLLPRIPQGDLMPHSPLLLLFTTSAQTHIFPEIRIDAIRFLDLFLEHIPQAVITGWNEDNNGHGTRILEGYLGVLNAGTKFGETDGPMKATSTASVVLTPASKLIVLHSLSTFLQVSLSTFAGPSSPDPTSLHTWYLASSFSRQAEYQAFENLIQPSVSTLLRHRKWQGEVDPEEGDDDFPYNPSVAGSLLGDEFTLQELADISNVIRASEFDNSDDRDISLVAHLARTLHSTLISTFLDCAPAIFSPSASPSETQVQLVVAVVQIVQSLYGVILQAPASVKGNHNTAPEDLGAILGYMTPYFPFRPFGARDIKVEQSFQNLNLQFCELTSLLILTTHAGSTRKVRRGKPQQVNKDVSSSKRSRDALSIQTERVCEYILQLLRGEPVAGSQLGRVLTPDAYAALLPAIWALLNNALAQHQEISSAVLHATVEHSIKTSSKSALKRLTIEFIARLVLLSTEPRYHGNFRLGRDAGEDQKLEDWVAHLPQPLWELGVNNLPASEIIIRFLLRALQRKSRVIHASKTIAALRSKLVPFFSITHSVRGQLLGPYSKLPVASPLRRLALDLAATVLLAEASDEDGLSVAVDVAVAGTDEQEYWGHIES</sequence>
<keyword evidence="5" id="KW-0698">rRNA processing</keyword>
<protein>
    <recommendedName>
        <fullName evidence="5">Pre-rRNA-processing protein</fullName>
    </recommendedName>
</protein>
<dbReference type="Pfam" id="PF12333">
    <property type="entry name" value="Ipi1_N"/>
    <property type="match status" value="1"/>
</dbReference>
<gene>
    <name evidence="7" type="ORF">D9615_005333</name>
</gene>
<evidence type="ECO:0000256" key="3">
    <source>
        <dbReference type="ARBA" id="ARBA00006427"/>
    </source>
</evidence>
<evidence type="ECO:0000256" key="1">
    <source>
        <dbReference type="ARBA" id="ARBA00002355"/>
    </source>
</evidence>
<dbReference type="InterPro" id="IPR016024">
    <property type="entry name" value="ARM-type_fold"/>
</dbReference>
<evidence type="ECO:0000256" key="2">
    <source>
        <dbReference type="ARBA" id="ARBA00004123"/>
    </source>
</evidence>
<reference evidence="7 8" key="1">
    <citation type="journal article" date="2020" name="ISME J.">
        <title>Uncovering the hidden diversity of litter-decomposition mechanisms in mushroom-forming fungi.</title>
        <authorList>
            <person name="Floudas D."/>
            <person name="Bentzer J."/>
            <person name="Ahren D."/>
            <person name="Johansson T."/>
            <person name="Persson P."/>
            <person name="Tunlid A."/>
        </authorList>
    </citation>
    <scope>NUCLEOTIDE SEQUENCE [LARGE SCALE GENOMIC DNA]</scope>
    <source>
        <strain evidence="7 8">CBS 661.87</strain>
    </source>
</reference>
<feature type="domain" description="Pre-rRNA-processing protein Ipi1 N-terminal" evidence="6">
    <location>
        <begin position="140"/>
        <end position="244"/>
    </location>
</feature>
<keyword evidence="8" id="KW-1185">Reference proteome</keyword>
<dbReference type="Proteomes" id="UP000565441">
    <property type="component" value="Unassembled WGS sequence"/>
</dbReference>
<evidence type="ECO:0000313" key="8">
    <source>
        <dbReference type="Proteomes" id="UP000565441"/>
    </source>
</evidence>
<name>A0A8H5M1N4_9AGAR</name>
<comment type="caution">
    <text evidence="7">The sequence shown here is derived from an EMBL/GenBank/DDBJ whole genome shotgun (WGS) entry which is preliminary data.</text>
</comment>
<comment type="subcellular location">
    <subcellularLocation>
        <location evidence="2 5">Nucleus</location>
    </subcellularLocation>
</comment>
<organism evidence="7 8">
    <name type="scientific">Tricholomella constricta</name>
    <dbReference type="NCBI Taxonomy" id="117010"/>
    <lineage>
        <taxon>Eukaryota</taxon>
        <taxon>Fungi</taxon>
        <taxon>Dikarya</taxon>
        <taxon>Basidiomycota</taxon>
        <taxon>Agaricomycotina</taxon>
        <taxon>Agaricomycetes</taxon>
        <taxon>Agaricomycetidae</taxon>
        <taxon>Agaricales</taxon>
        <taxon>Tricholomatineae</taxon>
        <taxon>Lyophyllaceae</taxon>
        <taxon>Tricholomella</taxon>
    </lineage>
</organism>
<dbReference type="OrthoDB" id="361362at2759"/>
<dbReference type="EMBL" id="JAACJP010000023">
    <property type="protein sequence ID" value="KAF5377588.1"/>
    <property type="molecule type" value="Genomic_DNA"/>
</dbReference>
<dbReference type="PANTHER" id="PTHR16056">
    <property type="entry name" value="REGULATOR OF MICROTUBULE DYNAMICS PROTEIN"/>
    <property type="match status" value="1"/>
</dbReference>
<keyword evidence="4 5" id="KW-0539">Nucleus</keyword>
<evidence type="ECO:0000313" key="7">
    <source>
        <dbReference type="EMBL" id="KAF5377588.1"/>
    </source>
</evidence>
<dbReference type="GO" id="GO:0005634">
    <property type="term" value="C:nucleus"/>
    <property type="evidence" value="ECO:0007669"/>
    <property type="project" value="UniProtKB-SubCell"/>
</dbReference>
<dbReference type="SUPFAM" id="SSF48371">
    <property type="entry name" value="ARM repeat"/>
    <property type="match status" value="1"/>
</dbReference>